<keyword evidence="2" id="KW-1185">Reference proteome</keyword>
<sequence>MATLENPYFTISSRDAGAVIAGVKAALLAKQGAAIPFRIEKVRVMTDLMAVLQASAGC</sequence>
<organism evidence="1 2">
    <name type="scientific">Rugamonas fusca</name>
    <dbReference type="NCBI Taxonomy" id="2758568"/>
    <lineage>
        <taxon>Bacteria</taxon>
        <taxon>Pseudomonadati</taxon>
        <taxon>Pseudomonadota</taxon>
        <taxon>Betaproteobacteria</taxon>
        <taxon>Burkholderiales</taxon>
        <taxon>Oxalobacteraceae</taxon>
        <taxon>Telluria group</taxon>
        <taxon>Rugamonas</taxon>
    </lineage>
</organism>
<reference evidence="1 2" key="1">
    <citation type="submission" date="2020-07" db="EMBL/GenBank/DDBJ databases">
        <title>Novel species isolated from subtropical streams in China.</title>
        <authorList>
            <person name="Lu H."/>
        </authorList>
    </citation>
    <scope>NUCLEOTIDE SEQUENCE [LARGE SCALE GENOMIC DNA]</scope>
    <source>
        <strain evidence="1 2">FT3S</strain>
    </source>
</reference>
<dbReference type="RefSeq" id="WP_182220668.1">
    <property type="nucleotide sequence ID" value="NZ_JACEZS010000033.1"/>
</dbReference>
<dbReference type="EMBL" id="JACEZS010000033">
    <property type="protein sequence ID" value="MBA5608508.1"/>
    <property type="molecule type" value="Genomic_DNA"/>
</dbReference>
<evidence type="ECO:0000313" key="1">
    <source>
        <dbReference type="EMBL" id="MBA5608508.1"/>
    </source>
</evidence>
<name>A0A7W2I9L4_9BURK</name>
<evidence type="ECO:0000313" key="2">
    <source>
        <dbReference type="Proteomes" id="UP000566711"/>
    </source>
</evidence>
<protein>
    <submittedName>
        <fullName evidence="1">Uncharacterized protein</fullName>
    </submittedName>
</protein>
<proteinExistence type="predicted"/>
<accession>A0A7W2I9L4</accession>
<dbReference type="AlphaFoldDB" id="A0A7W2I9L4"/>
<dbReference type="Proteomes" id="UP000566711">
    <property type="component" value="Unassembled WGS sequence"/>
</dbReference>
<gene>
    <name evidence="1" type="ORF">H3H36_24480</name>
</gene>
<comment type="caution">
    <text evidence="1">The sequence shown here is derived from an EMBL/GenBank/DDBJ whole genome shotgun (WGS) entry which is preliminary data.</text>
</comment>